<dbReference type="GO" id="GO:0006260">
    <property type="term" value="P:DNA replication"/>
    <property type="evidence" value="ECO:0007669"/>
    <property type="project" value="InterPro"/>
</dbReference>
<dbReference type="RefSeq" id="WP_207600242.1">
    <property type="nucleotide sequence ID" value="NZ_JAFNJU010000009.1"/>
</dbReference>
<evidence type="ECO:0000256" key="11">
    <source>
        <dbReference type="ARBA" id="ARBA00034617"/>
    </source>
</evidence>
<dbReference type="GO" id="GO:0006281">
    <property type="term" value="P:DNA repair"/>
    <property type="evidence" value="ECO:0007669"/>
    <property type="project" value="InterPro"/>
</dbReference>
<evidence type="ECO:0000256" key="14">
    <source>
        <dbReference type="ARBA" id="ARBA00044550"/>
    </source>
</evidence>
<dbReference type="Gene3D" id="1.10.10.10">
    <property type="entry name" value="Winged helix-like DNA-binding domain superfamily/Winged helix DNA-binding domain"/>
    <property type="match status" value="1"/>
</dbReference>
<dbReference type="GO" id="GO:0006310">
    <property type="term" value="P:DNA recombination"/>
    <property type="evidence" value="ECO:0007669"/>
    <property type="project" value="InterPro"/>
</dbReference>
<organism evidence="19 20">
    <name type="scientific">Proteiniclasticum aestuarii</name>
    <dbReference type="NCBI Taxonomy" id="2817862"/>
    <lineage>
        <taxon>Bacteria</taxon>
        <taxon>Bacillati</taxon>
        <taxon>Bacillota</taxon>
        <taxon>Clostridia</taxon>
        <taxon>Eubacteriales</taxon>
        <taxon>Clostridiaceae</taxon>
        <taxon>Proteiniclasticum</taxon>
    </lineage>
</organism>
<dbReference type="InterPro" id="IPR027417">
    <property type="entry name" value="P-loop_NTPase"/>
</dbReference>
<dbReference type="PANTHER" id="PTHR13710:SF105">
    <property type="entry name" value="ATP-DEPENDENT DNA HELICASE Q1"/>
    <property type="match status" value="1"/>
</dbReference>
<dbReference type="SMART" id="SM00341">
    <property type="entry name" value="HRDC"/>
    <property type="match status" value="1"/>
</dbReference>
<dbReference type="GO" id="GO:0005524">
    <property type="term" value="F:ATP binding"/>
    <property type="evidence" value="ECO:0007669"/>
    <property type="project" value="UniProtKB-KW"/>
</dbReference>
<dbReference type="GO" id="GO:0043590">
    <property type="term" value="C:bacterial nucleoid"/>
    <property type="evidence" value="ECO:0007669"/>
    <property type="project" value="TreeGrafter"/>
</dbReference>
<dbReference type="SUPFAM" id="SSF46785">
    <property type="entry name" value="Winged helix' DNA-binding domain"/>
    <property type="match status" value="1"/>
</dbReference>
<name>A0A939HD01_9CLOT</name>
<proteinExistence type="inferred from homology"/>
<keyword evidence="5" id="KW-0547">Nucleotide-binding</keyword>
<evidence type="ECO:0000259" key="17">
    <source>
        <dbReference type="PROSITE" id="PS51192"/>
    </source>
</evidence>
<dbReference type="InterPro" id="IPR004589">
    <property type="entry name" value="DNA_helicase_ATP-dep_RecQ"/>
</dbReference>
<comment type="catalytic activity">
    <reaction evidence="11">
        <text>Couples ATP hydrolysis with the unwinding of duplex DNA by translocating in the 3'-5' direction.</text>
        <dbReference type="EC" id="5.6.2.4"/>
    </reaction>
</comment>
<dbReference type="AlphaFoldDB" id="A0A939HD01"/>
<evidence type="ECO:0000256" key="9">
    <source>
        <dbReference type="ARBA" id="ARBA00023125"/>
    </source>
</evidence>
<evidence type="ECO:0000256" key="8">
    <source>
        <dbReference type="ARBA" id="ARBA00022840"/>
    </source>
</evidence>
<comment type="similarity">
    <text evidence="3">Belongs to the helicase family. RecQ subfamily.</text>
</comment>
<evidence type="ECO:0000256" key="1">
    <source>
        <dbReference type="ARBA" id="ARBA00001946"/>
    </source>
</evidence>
<protein>
    <recommendedName>
        <fullName evidence="13">ATP-dependent DNA helicase RecQ</fullName>
        <ecNumber evidence="12">5.6.2.4</ecNumber>
    </recommendedName>
    <alternativeName>
        <fullName evidence="14">DNA 3'-5' helicase RecQ</fullName>
    </alternativeName>
</protein>
<dbReference type="Pfam" id="PF00270">
    <property type="entry name" value="DEAD"/>
    <property type="match status" value="1"/>
</dbReference>
<evidence type="ECO:0000256" key="13">
    <source>
        <dbReference type="ARBA" id="ARBA00044535"/>
    </source>
</evidence>
<dbReference type="Pfam" id="PF14493">
    <property type="entry name" value="HTH_40"/>
    <property type="match status" value="1"/>
</dbReference>
<feature type="domain" description="Helicase ATP-binding" evidence="17">
    <location>
        <begin position="24"/>
        <end position="193"/>
    </location>
</feature>
<dbReference type="InterPro" id="IPR018982">
    <property type="entry name" value="RQC_domain"/>
</dbReference>
<dbReference type="NCBIfam" id="TIGR00614">
    <property type="entry name" value="recQ_fam"/>
    <property type="match status" value="1"/>
</dbReference>
<feature type="domain" description="Helicase C-terminal" evidence="18">
    <location>
        <begin position="214"/>
        <end position="361"/>
    </location>
</feature>
<evidence type="ECO:0000256" key="5">
    <source>
        <dbReference type="ARBA" id="ARBA00022741"/>
    </source>
</evidence>
<evidence type="ECO:0000256" key="6">
    <source>
        <dbReference type="ARBA" id="ARBA00022801"/>
    </source>
</evidence>
<gene>
    <name evidence="19" type="ORF">J3A84_11815</name>
</gene>
<keyword evidence="20" id="KW-1185">Reference proteome</keyword>
<dbReference type="SMART" id="SM00487">
    <property type="entry name" value="DEXDc"/>
    <property type="match status" value="1"/>
</dbReference>
<evidence type="ECO:0000256" key="12">
    <source>
        <dbReference type="ARBA" id="ARBA00034808"/>
    </source>
</evidence>
<dbReference type="Pfam" id="PF00271">
    <property type="entry name" value="Helicase_C"/>
    <property type="match status" value="1"/>
</dbReference>
<dbReference type="PROSITE" id="PS50967">
    <property type="entry name" value="HRDC"/>
    <property type="match status" value="1"/>
</dbReference>
<dbReference type="GO" id="GO:0009378">
    <property type="term" value="F:four-way junction helicase activity"/>
    <property type="evidence" value="ECO:0007669"/>
    <property type="project" value="TreeGrafter"/>
</dbReference>
<accession>A0A939HD01</accession>
<comment type="caution">
    <text evidence="19">The sequence shown here is derived from an EMBL/GenBank/DDBJ whole genome shotgun (WGS) entry which is preliminary data.</text>
</comment>
<dbReference type="InterPro" id="IPR001763">
    <property type="entry name" value="Rhodanese-like_dom"/>
</dbReference>
<dbReference type="InterPro" id="IPR014001">
    <property type="entry name" value="Helicase_ATP-bd"/>
</dbReference>
<dbReference type="Pfam" id="PF09382">
    <property type="entry name" value="RQC"/>
    <property type="match status" value="1"/>
</dbReference>
<dbReference type="SUPFAM" id="SSF52540">
    <property type="entry name" value="P-loop containing nucleoside triphosphate hydrolases"/>
    <property type="match status" value="1"/>
</dbReference>
<dbReference type="EMBL" id="JAFNJU010000009">
    <property type="protein sequence ID" value="MBO1265717.1"/>
    <property type="molecule type" value="Genomic_DNA"/>
</dbReference>
<dbReference type="Pfam" id="PF16124">
    <property type="entry name" value="RecQ_Zn_bind"/>
    <property type="match status" value="1"/>
</dbReference>
<dbReference type="InterPro" id="IPR011545">
    <property type="entry name" value="DEAD/DEAH_box_helicase_dom"/>
</dbReference>
<dbReference type="InterPro" id="IPR044876">
    <property type="entry name" value="HRDC_dom_sf"/>
</dbReference>
<evidence type="ECO:0000259" key="16">
    <source>
        <dbReference type="PROSITE" id="PS50967"/>
    </source>
</evidence>
<sequence length="707" mass="81745">MEPQRILKKYFGLNSFKKEQISIIKEILSGRDVVGILPTGYGKSLCYQVPSMMMKGPTLVISPLISLMKDQVDALKDRGIPATYINSSLSLEESNQRKRNIRKGKYKLIYVSPESLRLKRFTDLLRDIGLVQIAVDEAHCISIWGHDFRPSYLTIYDFIQTLEKRPVITAFTATATEAVRKDIVDLLHLEEAFSITGNLNRENIYFGVKRPENEQQELLSQVNKRKGQQGIIYCQRKKEAEYVRDLLGREGYKAGLYHGGMEDAERRKVQEDFSFDRIHIVVATSAFGMGIDKSNVRYVIHLGIPKNIESFYQEAGRAGRDQSYSESILIYRYGDMAKQKRLLQISDLTKERYEIEREKLAVMDQYGTTKHCLRSFVLNYFKGAPPETAEENCGNCSNCIEEGHINLSLLGRKVVAAIKILGEASDKYVVYDFLLGRRSRELEKRGYCNHRLFGSLKNHKKYYMDKLFSLLIRELHLLADGEKLSITEKGSKLLHGQVEFIVLREEGEEKQDYHEELLLRLKSVRREMSRMEGIAPYIIFHDETLRDIARRIPLTKKEFMEVRGVGKTKAMKYGEAFLEEIRKYGDSQGKLDEIRKEIQKDPEHTTDQWDTYGLHKEGKSVEEMAAILGIVPGTVVDRLIREHEKGRDVNLDALYRSHLENQILHSIQKLGTDKLRPVKEDLKKDGIDVDYIDIKMIFYKHYGIRKK</sequence>
<keyword evidence="4" id="KW-0479">Metal-binding</keyword>
<dbReference type="PROSITE" id="PS50206">
    <property type="entry name" value="RHODANESE_3"/>
    <property type="match status" value="1"/>
</dbReference>
<dbReference type="Gene3D" id="3.40.50.300">
    <property type="entry name" value="P-loop containing nucleotide triphosphate hydrolases"/>
    <property type="match status" value="2"/>
</dbReference>
<evidence type="ECO:0000313" key="19">
    <source>
        <dbReference type="EMBL" id="MBO1265717.1"/>
    </source>
</evidence>
<dbReference type="SUPFAM" id="SSF47819">
    <property type="entry name" value="HRDC-like"/>
    <property type="match status" value="1"/>
</dbReference>
<dbReference type="PANTHER" id="PTHR13710">
    <property type="entry name" value="DNA HELICASE RECQ FAMILY MEMBER"/>
    <property type="match status" value="1"/>
</dbReference>
<evidence type="ECO:0000256" key="2">
    <source>
        <dbReference type="ARBA" id="ARBA00001947"/>
    </source>
</evidence>
<dbReference type="InterPro" id="IPR029491">
    <property type="entry name" value="Helicase_HTH"/>
</dbReference>
<keyword evidence="6" id="KW-0378">Hydrolase</keyword>
<dbReference type="PROSITE" id="PS51194">
    <property type="entry name" value="HELICASE_CTER"/>
    <property type="match status" value="1"/>
</dbReference>
<keyword evidence="8" id="KW-0067">ATP-binding</keyword>
<evidence type="ECO:0000259" key="15">
    <source>
        <dbReference type="PROSITE" id="PS50206"/>
    </source>
</evidence>
<dbReference type="PROSITE" id="PS51192">
    <property type="entry name" value="HELICASE_ATP_BIND_1"/>
    <property type="match status" value="1"/>
</dbReference>
<dbReference type="GO" id="GO:0030894">
    <property type="term" value="C:replisome"/>
    <property type="evidence" value="ECO:0007669"/>
    <property type="project" value="TreeGrafter"/>
</dbReference>
<evidence type="ECO:0000256" key="4">
    <source>
        <dbReference type="ARBA" id="ARBA00022723"/>
    </source>
</evidence>
<evidence type="ECO:0000259" key="18">
    <source>
        <dbReference type="PROSITE" id="PS51194"/>
    </source>
</evidence>
<feature type="domain" description="HRDC" evidence="16">
    <location>
        <begin position="511"/>
        <end position="591"/>
    </location>
</feature>
<dbReference type="InterPro" id="IPR032284">
    <property type="entry name" value="RecQ_Zn-bd"/>
</dbReference>
<dbReference type="InterPro" id="IPR036388">
    <property type="entry name" value="WH-like_DNA-bd_sf"/>
</dbReference>
<dbReference type="Proteomes" id="UP000664218">
    <property type="component" value="Unassembled WGS sequence"/>
</dbReference>
<comment type="cofactor">
    <cofactor evidence="2">
        <name>Zn(2+)</name>
        <dbReference type="ChEBI" id="CHEBI:29105"/>
    </cofactor>
</comment>
<dbReference type="SMART" id="SM00490">
    <property type="entry name" value="HELICc"/>
    <property type="match status" value="1"/>
</dbReference>
<comment type="cofactor">
    <cofactor evidence="1">
        <name>Mg(2+)</name>
        <dbReference type="ChEBI" id="CHEBI:18420"/>
    </cofactor>
</comment>
<evidence type="ECO:0000256" key="7">
    <source>
        <dbReference type="ARBA" id="ARBA00022806"/>
    </source>
</evidence>
<evidence type="ECO:0000256" key="3">
    <source>
        <dbReference type="ARBA" id="ARBA00005446"/>
    </source>
</evidence>
<dbReference type="SMART" id="SM00956">
    <property type="entry name" value="RQC"/>
    <property type="match status" value="1"/>
</dbReference>
<dbReference type="GO" id="GO:0003677">
    <property type="term" value="F:DNA binding"/>
    <property type="evidence" value="ECO:0007669"/>
    <property type="project" value="UniProtKB-KW"/>
</dbReference>
<feature type="domain" description="Rhodanese" evidence="15">
    <location>
        <begin position="210"/>
        <end position="272"/>
    </location>
</feature>
<evidence type="ECO:0000256" key="10">
    <source>
        <dbReference type="ARBA" id="ARBA00023235"/>
    </source>
</evidence>
<dbReference type="FunFam" id="3.40.50.300:FF:001389">
    <property type="entry name" value="ATP-dependent DNA helicase RecQ"/>
    <property type="match status" value="1"/>
</dbReference>
<dbReference type="Pfam" id="PF00570">
    <property type="entry name" value="HRDC"/>
    <property type="match status" value="1"/>
</dbReference>
<evidence type="ECO:0000313" key="20">
    <source>
        <dbReference type="Proteomes" id="UP000664218"/>
    </source>
</evidence>
<keyword evidence="7 19" id="KW-0347">Helicase</keyword>
<dbReference type="GO" id="GO:0046872">
    <property type="term" value="F:metal ion binding"/>
    <property type="evidence" value="ECO:0007669"/>
    <property type="project" value="UniProtKB-KW"/>
</dbReference>
<dbReference type="InterPro" id="IPR010997">
    <property type="entry name" value="HRDC-like_sf"/>
</dbReference>
<reference evidence="19" key="1">
    <citation type="submission" date="2021-03" db="EMBL/GenBank/DDBJ databases">
        <title>Proteiniclasticum marinus sp. nov., isolated from tidal flat sediment.</title>
        <authorList>
            <person name="Namirimu T."/>
            <person name="Yang J.-A."/>
            <person name="Yang S.-H."/>
            <person name="Kim Y.-J."/>
            <person name="Kwon K.K."/>
        </authorList>
    </citation>
    <scope>NUCLEOTIDE SEQUENCE</scope>
    <source>
        <strain evidence="19">SCR006</strain>
    </source>
</reference>
<dbReference type="EC" id="5.6.2.4" evidence="12"/>
<keyword evidence="9" id="KW-0238">DNA-binding</keyword>
<keyword evidence="10" id="KW-0413">Isomerase</keyword>
<dbReference type="GO" id="GO:0043138">
    <property type="term" value="F:3'-5' DNA helicase activity"/>
    <property type="evidence" value="ECO:0007669"/>
    <property type="project" value="UniProtKB-EC"/>
</dbReference>
<dbReference type="CDD" id="cd17920">
    <property type="entry name" value="DEXHc_RecQ"/>
    <property type="match status" value="1"/>
</dbReference>
<dbReference type="InterPro" id="IPR002121">
    <property type="entry name" value="HRDC_dom"/>
</dbReference>
<dbReference type="InterPro" id="IPR001650">
    <property type="entry name" value="Helicase_C-like"/>
</dbReference>
<dbReference type="InterPro" id="IPR036390">
    <property type="entry name" value="WH_DNA-bd_sf"/>
</dbReference>
<dbReference type="Gene3D" id="1.10.150.80">
    <property type="entry name" value="HRDC domain"/>
    <property type="match status" value="1"/>
</dbReference>
<dbReference type="GO" id="GO:0005737">
    <property type="term" value="C:cytoplasm"/>
    <property type="evidence" value="ECO:0007669"/>
    <property type="project" value="TreeGrafter"/>
</dbReference>
<dbReference type="GO" id="GO:0016787">
    <property type="term" value="F:hydrolase activity"/>
    <property type="evidence" value="ECO:0007669"/>
    <property type="project" value="UniProtKB-KW"/>
</dbReference>